<name>A0A9J6DZ32_RHIMP</name>
<dbReference type="Proteomes" id="UP000821866">
    <property type="component" value="Chromosome 4"/>
</dbReference>
<accession>A0A9J6DZ32</accession>
<comment type="caution">
    <text evidence="1">The sequence shown here is derived from an EMBL/GenBank/DDBJ whole genome shotgun (WGS) entry which is preliminary data.</text>
</comment>
<organism evidence="1 2">
    <name type="scientific">Rhipicephalus microplus</name>
    <name type="common">Cattle tick</name>
    <name type="synonym">Boophilus microplus</name>
    <dbReference type="NCBI Taxonomy" id="6941"/>
    <lineage>
        <taxon>Eukaryota</taxon>
        <taxon>Metazoa</taxon>
        <taxon>Ecdysozoa</taxon>
        <taxon>Arthropoda</taxon>
        <taxon>Chelicerata</taxon>
        <taxon>Arachnida</taxon>
        <taxon>Acari</taxon>
        <taxon>Parasitiformes</taxon>
        <taxon>Ixodida</taxon>
        <taxon>Ixodoidea</taxon>
        <taxon>Ixodidae</taxon>
        <taxon>Rhipicephalinae</taxon>
        <taxon>Rhipicephalus</taxon>
        <taxon>Boophilus</taxon>
    </lineage>
</organism>
<proteinExistence type="predicted"/>
<evidence type="ECO:0000313" key="2">
    <source>
        <dbReference type="Proteomes" id="UP000821866"/>
    </source>
</evidence>
<keyword evidence="2" id="KW-1185">Reference proteome</keyword>
<reference evidence="1" key="2">
    <citation type="submission" date="2021-09" db="EMBL/GenBank/DDBJ databases">
        <authorList>
            <person name="Jia N."/>
            <person name="Wang J."/>
            <person name="Shi W."/>
            <person name="Du L."/>
            <person name="Sun Y."/>
            <person name="Zhan W."/>
            <person name="Jiang J."/>
            <person name="Wang Q."/>
            <person name="Zhang B."/>
            <person name="Ji P."/>
            <person name="Sakyi L.B."/>
            <person name="Cui X."/>
            <person name="Yuan T."/>
            <person name="Jiang B."/>
            <person name="Yang W."/>
            <person name="Lam T.T.-Y."/>
            <person name="Chang Q."/>
            <person name="Ding S."/>
            <person name="Wang X."/>
            <person name="Zhu J."/>
            <person name="Ruan X."/>
            <person name="Zhao L."/>
            <person name="Wei J."/>
            <person name="Que T."/>
            <person name="Du C."/>
            <person name="Cheng J."/>
            <person name="Dai P."/>
            <person name="Han X."/>
            <person name="Huang E."/>
            <person name="Gao Y."/>
            <person name="Liu J."/>
            <person name="Shao H."/>
            <person name="Ye R."/>
            <person name="Li L."/>
            <person name="Wei W."/>
            <person name="Wang X."/>
            <person name="Wang C."/>
            <person name="Huo Q."/>
            <person name="Li W."/>
            <person name="Guo W."/>
            <person name="Chen H."/>
            <person name="Chen S."/>
            <person name="Zhou L."/>
            <person name="Zhou L."/>
            <person name="Ni X."/>
            <person name="Tian J."/>
            <person name="Zhou Y."/>
            <person name="Sheng Y."/>
            <person name="Liu T."/>
            <person name="Pan Y."/>
            <person name="Xia L."/>
            <person name="Li J."/>
            <person name="Zhao F."/>
            <person name="Cao W."/>
        </authorList>
    </citation>
    <scope>NUCLEOTIDE SEQUENCE</scope>
    <source>
        <strain evidence="1">Rmic-2018</strain>
        <tissue evidence="1">Larvae</tissue>
    </source>
</reference>
<dbReference type="AlphaFoldDB" id="A0A9J6DZ32"/>
<protein>
    <submittedName>
        <fullName evidence="1">Uncharacterized protein</fullName>
    </submittedName>
</protein>
<dbReference type="EMBL" id="JABSTU010000006">
    <property type="protein sequence ID" value="KAH8027491.1"/>
    <property type="molecule type" value="Genomic_DNA"/>
</dbReference>
<evidence type="ECO:0000313" key="1">
    <source>
        <dbReference type="EMBL" id="KAH8027491.1"/>
    </source>
</evidence>
<reference evidence="1" key="1">
    <citation type="journal article" date="2020" name="Cell">
        <title>Large-Scale Comparative Analyses of Tick Genomes Elucidate Their Genetic Diversity and Vector Capacities.</title>
        <authorList>
            <consortium name="Tick Genome and Microbiome Consortium (TIGMIC)"/>
            <person name="Jia N."/>
            <person name="Wang J."/>
            <person name="Shi W."/>
            <person name="Du L."/>
            <person name="Sun Y."/>
            <person name="Zhan W."/>
            <person name="Jiang J.F."/>
            <person name="Wang Q."/>
            <person name="Zhang B."/>
            <person name="Ji P."/>
            <person name="Bell-Sakyi L."/>
            <person name="Cui X.M."/>
            <person name="Yuan T.T."/>
            <person name="Jiang B.G."/>
            <person name="Yang W.F."/>
            <person name="Lam T.T."/>
            <person name="Chang Q.C."/>
            <person name="Ding S.J."/>
            <person name="Wang X.J."/>
            <person name="Zhu J.G."/>
            <person name="Ruan X.D."/>
            <person name="Zhao L."/>
            <person name="Wei J.T."/>
            <person name="Ye R.Z."/>
            <person name="Que T.C."/>
            <person name="Du C.H."/>
            <person name="Zhou Y.H."/>
            <person name="Cheng J.X."/>
            <person name="Dai P.F."/>
            <person name="Guo W.B."/>
            <person name="Han X.H."/>
            <person name="Huang E.J."/>
            <person name="Li L.F."/>
            <person name="Wei W."/>
            <person name="Gao Y.C."/>
            <person name="Liu J.Z."/>
            <person name="Shao H.Z."/>
            <person name="Wang X."/>
            <person name="Wang C.C."/>
            <person name="Yang T.C."/>
            <person name="Huo Q.B."/>
            <person name="Li W."/>
            <person name="Chen H.Y."/>
            <person name="Chen S.E."/>
            <person name="Zhou L.G."/>
            <person name="Ni X.B."/>
            <person name="Tian J.H."/>
            <person name="Sheng Y."/>
            <person name="Liu T."/>
            <person name="Pan Y.S."/>
            <person name="Xia L.Y."/>
            <person name="Li J."/>
            <person name="Zhao F."/>
            <person name="Cao W.C."/>
        </authorList>
    </citation>
    <scope>NUCLEOTIDE SEQUENCE</scope>
    <source>
        <strain evidence="1">Rmic-2018</strain>
    </source>
</reference>
<sequence length="313" mass="35023">MKPPFVGTSATGMLSIPLRKKESSGYSLDGRDADQEDRAWPGEVVDMGTRVQSLVSDFRNLGGGMMMNVPECTPLDSSVSGLDQARCIPPAKLRQEYLDLLELVGHGCSQLRILFCAHLSLVMVLFHDWSTYVLTRPVDHWCKPPALFAHLTRDQWLNVSVPVVEDSQGNRHHSQCAMYDLSTIVFNGSRLEVPCDGWDYDLPADASTVVSKSFQGLLGRRCQEVLFHDWSTYVLTRPVDHWCKPPALFAHLTRDQWLNVSVPVVEDSQGNRHHSQCAMYDLSTIVFNGSRLEVPCDGWDYDLPADASTVVSK</sequence>
<gene>
    <name evidence="1" type="ORF">HPB51_007024</name>
</gene>